<dbReference type="AlphaFoldDB" id="A0A8K0XK09"/>
<feature type="compositionally biased region" description="Acidic residues" evidence="1">
    <location>
        <begin position="180"/>
        <end position="192"/>
    </location>
</feature>
<feature type="compositionally biased region" description="Polar residues" evidence="1">
    <location>
        <begin position="17"/>
        <end position="37"/>
    </location>
</feature>
<comment type="caution">
    <text evidence="3">The sequence shown here is derived from an EMBL/GenBank/DDBJ whole genome shotgun (WGS) entry which is preliminary data.</text>
</comment>
<feature type="region of interest" description="Disordered" evidence="1">
    <location>
        <begin position="77"/>
        <end position="102"/>
    </location>
</feature>
<feature type="region of interest" description="Disordered" evidence="1">
    <location>
        <begin position="1"/>
        <end position="37"/>
    </location>
</feature>
<feature type="compositionally biased region" description="Acidic residues" evidence="1">
    <location>
        <begin position="136"/>
        <end position="148"/>
    </location>
</feature>
<protein>
    <recommendedName>
        <fullName evidence="2">Neurabin-1/2 PDZ domain-containing protein</fullName>
    </recommendedName>
</protein>
<name>A0A8K0XK09_9AGAR</name>
<dbReference type="Proteomes" id="UP000813824">
    <property type="component" value="Unassembled WGS sequence"/>
</dbReference>
<evidence type="ECO:0000313" key="3">
    <source>
        <dbReference type="EMBL" id="KAH8073392.1"/>
    </source>
</evidence>
<feature type="compositionally biased region" description="Low complexity" evidence="1">
    <location>
        <begin position="292"/>
        <end position="332"/>
    </location>
</feature>
<evidence type="ECO:0000259" key="2">
    <source>
        <dbReference type="Pfam" id="PF17817"/>
    </source>
</evidence>
<gene>
    <name evidence="3" type="ORF">BXZ70DRAFT_911596</name>
</gene>
<feature type="domain" description="Neurabin-1/2 PDZ" evidence="2">
    <location>
        <begin position="59"/>
        <end position="88"/>
    </location>
</feature>
<evidence type="ECO:0000313" key="4">
    <source>
        <dbReference type="Proteomes" id="UP000813824"/>
    </source>
</evidence>
<evidence type="ECO:0000256" key="1">
    <source>
        <dbReference type="SAM" id="MobiDB-lite"/>
    </source>
</evidence>
<feature type="region of interest" description="Disordered" evidence="1">
    <location>
        <begin position="135"/>
        <end position="192"/>
    </location>
</feature>
<reference evidence="3" key="1">
    <citation type="journal article" date="2021" name="New Phytol.">
        <title>Evolutionary innovations through gain and loss of genes in the ectomycorrhizal Boletales.</title>
        <authorList>
            <person name="Wu G."/>
            <person name="Miyauchi S."/>
            <person name="Morin E."/>
            <person name="Kuo A."/>
            <person name="Drula E."/>
            <person name="Varga T."/>
            <person name="Kohler A."/>
            <person name="Feng B."/>
            <person name="Cao Y."/>
            <person name="Lipzen A."/>
            <person name="Daum C."/>
            <person name="Hundley H."/>
            <person name="Pangilinan J."/>
            <person name="Johnson J."/>
            <person name="Barry K."/>
            <person name="LaButti K."/>
            <person name="Ng V."/>
            <person name="Ahrendt S."/>
            <person name="Min B."/>
            <person name="Choi I.G."/>
            <person name="Park H."/>
            <person name="Plett J.M."/>
            <person name="Magnuson J."/>
            <person name="Spatafora J.W."/>
            <person name="Nagy L.G."/>
            <person name="Henrissat B."/>
            <person name="Grigoriev I.V."/>
            <person name="Yang Z.L."/>
            <person name="Xu J."/>
            <person name="Martin F.M."/>
        </authorList>
    </citation>
    <scope>NUCLEOTIDE SEQUENCE</scope>
    <source>
        <strain evidence="3">KKN 215</strain>
    </source>
</reference>
<proteinExistence type="predicted"/>
<feature type="region of interest" description="Disordered" evidence="1">
    <location>
        <begin position="287"/>
        <end position="365"/>
    </location>
</feature>
<feature type="compositionally biased region" description="Basic and acidic residues" evidence="1">
    <location>
        <begin position="78"/>
        <end position="95"/>
    </location>
</feature>
<accession>A0A8K0XK09</accession>
<sequence>MTDSPRQPPRSIMRMINESSVPSTPTRQTQNDEGISHQLSLNPLSLQTALRLTSPPPTTPRRSVRFSPAPVAIFETYSPRDYDRRSADETHEHPPRSGHLNSLDLMQFREGLQSMEYQASSTATRARGQRGAMLLPEDDPFADSDSDSNENWSNSTPRRGTLGGPSRPIPRLQFNMPGSDSEDDDGVEEEERNDLVVLLPSSSPSALEVEAEAEAHCPITFLAASFSAMPMPVRENIWPTPTASEARPTHFEDHMGDYLVLLHSVKCGFRIDDSMLADVIMPAATPRSIRTGPSSPQSGSSQYNQSTPSRRTITRPTPTSPTPTRSSPPSASVLHVPTTPTRSKTLRSPIRSPARPALSPKENYPHAMGYSAARSLTRDFRMRLIQNQRRMAEVNLGVINENEDD</sequence>
<dbReference type="InterPro" id="IPR040645">
    <property type="entry name" value="Neurabin-1/2_PDZ"/>
</dbReference>
<keyword evidence="4" id="KW-1185">Reference proteome</keyword>
<organism evidence="3 4">
    <name type="scientific">Cristinia sonorae</name>
    <dbReference type="NCBI Taxonomy" id="1940300"/>
    <lineage>
        <taxon>Eukaryota</taxon>
        <taxon>Fungi</taxon>
        <taxon>Dikarya</taxon>
        <taxon>Basidiomycota</taxon>
        <taxon>Agaricomycotina</taxon>
        <taxon>Agaricomycetes</taxon>
        <taxon>Agaricomycetidae</taxon>
        <taxon>Agaricales</taxon>
        <taxon>Pleurotineae</taxon>
        <taxon>Stephanosporaceae</taxon>
        <taxon>Cristinia</taxon>
    </lineage>
</organism>
<dbReference type="Pfam" id="PF17817">
    <property type="entry name" value="PDZ_5"/>
    <property type="match status" value="1"/>
</dbReference>
<dbReference type="EMBL" id="JAEVFJ010000074">
    <property type="protein sequence ID" value="KAH8073392.1"/>
    <property type="molecule type" value="Genomic_DNA"/>
</dbReference>